<feature type="domain" description="Peptidase A1" evidence="4">
    <location>
        <begin position="15"/>
        <end position="175"/>
    </location>
</feature>
<organism evidence="5 6">
    <name type="scientific">Panicum miliaceum</name>
    <name type="common">Proso millet</name>
    <name type="synonym">Broomcorn millet</name>
    <dbReference type="NCBI Taxonomy" id="4540"/>
    <lineage>
        <taxon>Eukaryota</taxon>
        <taxon>Viridiplantae</taxon>
        <taxon>Streptophyta</taxon>
        <taxon>Embryophyta</taxon>
        <taxon>Tracheophyta</taxon>
        <taxon>Spermatophyta</taxon>
        <taxon>Magnoliopsida</taxon>
        <taxon>Liliopsida</taxon>
        <taxon>Poales</taxon>
        <taxon>Poaceae</taxon>
        <taxon>PACMAD clade</taxon>
        <taxon>Panicoideae</taxon>
        <taxon>Panicodae</taxon>
        <taxon>Paniceae</taxon>
        <taxon>Panicinae</taxon>
        <taxon>Panicum</taxon>
        <taxon>Panicum sect. Panicum</taxon>
    </lineage>
</organism>
<gene>
    <name evidence="5" type="ORF">C2845_PM06G03980</name>
</gene>
<dbReference type="GO" id="GO:0006508">
    <property type="term" value="P:proteolysis"/>
    <property type="evidence" value="ECO:0007669"/>
    <property type="project" value="UniProtKB-KW"/>
</dbReference>
<dbReference type="GO" id="GO:0008233">
    <property type="term" value="F:peptidase activity"/>
    <property type="evidence" value="ECO:0007669"/>
    <property type="project" value="UniProtKB-KW"/>
</dbReference>
<comment type="caution">
    <text evidence="5">The sequence shown here is derived from an EMBL/GenBank/DDBJ whole genome shotgun (WGS) entry which is preliminary data.</text>
</comment>
<dbReference type="InterPro" id="IPR032861">
    <property type="entry name" value="TAXi_N"/>
</dbReference>
<evidence type="ECO:0000313" key="6">
    <source>
        <dbReference type="Proteomes" id="UP000275267"/>
    </source>
</evidence>
<dbReference type="PANTHER" id="PTHR47967:SF57">
    <property type="entry name" value="PEPTIDASE A1 DOMAIN-CONTAINING PROTEIN"/>
    <property type="match status" value="1"/>
</dbReference>
<keyword evidence="2" id="KW-0645">Protease</keyword>
<dbReference type="Gene3D" id="2.40.70.10">
    <property type="entry name" value="Acid Proteases"/>
    <property type="match status" value="1"/>
</dbReference>
<dbReference type="EMBL" id="PQIB02000009">
    <property type="protein sequence ID" value="RLM97876.1"/>
    <property type="molecule type" value="Genomic_DNA"/>
</dbReference>
<evidence type="ECO:0000259" key="4">
    <source>
        <dbReference type="PROSITE" id="PS51767"/>
    </source>
</evidence>
<evidence type="ECO:0000313" key="5">
    <source>
        <dbReference type="EMBL" id="RLM97876.1"/>
    </source>
</evidence>
<evidence type="ECO:0000256" key="2">
    <source>
        <dbReference type="ARBA" id="ARBA00022670"/>
    </source>
</evidence>
<dbReference type="FunFam" id="2.40.70.10:FF:000077">
    <property type="entry name" value="Aspartic proteinase nepenthesin-2"/>
    <property type="match status" value="1"/>
</dbReference>
<evidence type="ECO:0000256" key="1">
    <source>
        <dbReference type="ARBA" id="ARBA00007447"/>
    </source>
</evidence>
<dbReference type="PROSITE" id="PS51767">
    <property type="entry name" value="PEPTIDASE_A1"/>
    <property type="match status" value="1"/>
</dbReference>
<dbReference type="OrthoDB" id="630709at2759"/>
<dbReference type="Proteomes" id="UP000275267">
    <property type="component" value="Unassembled WGS sequence"/>
</dbReference>
<dbReference type="InterPro" id="IPR051708">
    <property type="entry name" value="Plant_Aspart_Prot_A1"/>
</dbReference>
<keyword evidence="6" id="KW-1185">Reference proteome</keyword>
<reference evidence="6" key="1">
    <citation type="journal article" date="2019" name="Nat. Commun.">
        <title>The genome of broomcorn millet.</title>
        <authorList>
            <person name="Zou C."/>
            <person name="Miki D."/>
            <person name="Li D."/>
            <person name="Tang Q."/>
            <person name="Xiao L."/>
            <person name="Rajput S."/>
            <person name="Deng P."/>
            <person name="Jia W."/>
            <person name="Huang R."/>
            <person name="Zhang M."/>
            <person name="Sun Y."/>
            <person name="Hu J."/>
            <person name="Fu X."/>
            <person name="Schnable P.S."/>
            <person name="Li F."/>
            <person name="Zhang H."/>
            <person name="Feng B."/>
            <person name="Zhu X."/>
            <person name="Liu R."/>
            <person name="Schnable J.C."/>
            <person name="Zhu J.-K."/>
            <person name="Zhang H."/>
        </authorList>
    </citation>
    <scope>NUCLEOTIDE SEQUENCE [LARGE SCALE GENOMIC DNA]</scope>
</reference>
<comment type="similarity">
    <text evidence="1">Belongs to the peptidase A1 family.</text>
</comment>
<evidence type="ECO:0000256" key="3">
    <source>
        <dbReference type="ARBA" id="ARBA00022801"/>
    </source>
</evidence>
<name>A0A3L6R4U4_PANMI</name>
<dbReference type="InterPro" id="IPR021109">
    <property type="entry name" value="Peptidase_aspartic_dom_sf"/>
</dbReference>
<keyword evidence="3" id="KW-0378">Hydrolase</keyword>
<dbReference type="STRING" id="4540.A0A3L6R4U4"/>
<dbReference type="Pfam" id="PF14543">
    <property type="entry name" value="TAXi_N"/>
    <property type="match status" value="1"/>
</dbReference>
<dbReference type="InterPro" id="IPR033121">
    <property type="entry name" value="PEPTIDASE_A1"/>
</dbReference>
<protein>
    <recommendedName>
        <fullName evidence="4">Peptidase A1 domain-containing protein</fullName>
    </recommendedName>
</protein>
<dbReference type="AlphaFoldDB" id="A0A3L6R4U4"/>
<sequence length="175" mass="19331">MIDVIEDSSINAFLFLMPIKLGTPPVMNLVAIDTGSTLSWVQCQPCEPHCHDQAAEAGQIFDPTKSTTFRHARCISRECFSIKHELIRLQSANCMEEEDTCLYTMSFGGDTTGKVDIGFSFLFGCSLDVEYSDKEAGAIGFGSSSFSFFEQVAKLINYKAFTYCLPSDETVKKGI</sequence>
<dbReference type="PANTHER" id="PTHR47967">
    <property type="entry name" value="OS07G0603500 PROTEIN-RELATED"/>
    <property type="match status" value="1"/>
</dbReference>
<accession>A0A3L6R4U4</accession>
<proteinExistence type="inferred from homology"/>
<dbReference type="SUPFAM" id="SSF50630">
    <property type="entry name" value="Acid proteases"/>
    <property type="match status" value="1"/>
</dbReference>